<evidence type="ECO:0000256" key="7">
    <source>
        <dbReference type="SAM" id="Phobius"/>
    </source>
</evidence>
<dbReference type="CDD" id="cd06261">
    <property type="entry name" value="TM_PBP2"/>
    <property type="match status" value="1"/>
</dbReference>
<evidence type="ECO:0000256" key="4">
    <source>
        <dbReference type="ARBA" id="ARBA00022692"/>
    </source>
</evidence>
<name>A0A644V9H8_9ZZZZ</name>
<sequence length="318" mass="34089">MNTNKFMLVGDDSAFGNLTAREVYDGIADKPNDAKVEVVESWEKITWRRFCKNKVAFWSMVLLLGIVLMAVLAPVIAPFNPNTTVGDFDAAPSAAHLLGTDDVGMDILSRLIYGSRVSLIVGVGSVFIYALIGITLGLLSGYLGGTVDGVIMRITEVFMAYPHFMIIMVIVSLIGPNMMTVMLVMGVMGWPPICRLVRGEVLKVKSMDYIASAVVTGYSPYTIVAKHILPNVLSPILVNATFGIASAILMEASLSFLGMGVQPPTASWGNMLTSAQSLTVLSEEPWRWIPPGIAVLTAVLAINFLGDGLNEAIGGDSK</sequence>
<organism evidence="9">
    <name type="scientific">bioreactor metagenome</name>
    <dbReference type="NCBI Taxonomy" id="1076179"/>
    <lineage>
        <taxon>unclassified sequences</taxon>
        <taxon>metagenomes</taxon>
        <taxon>ecological metagenomes</taxon>
    </lineage>
</organism>
<feature type="transmembrane region" description="Helical" evidence="7">
    <location>
        <begin position="55"/>
        <end position="77"/>
    </location>
</feature>
<dbReference type="AlphaFoldDB" id="A0A644V9H8"/>
<dbReference type="InterPro" id="IPR025966">
    <property type="entry name" value="OppC_N"/>
</dbReference>
<keyword evidence="5 7" id="KW-1133">Transmembrane helix</keyword>
<evidence type="ECO:0000256" key="3">
    <source>
        <dbReference type="ARBA" id="ARBA00022475"/>
    </source>
</evidence>
<comment type="caution">
    <text evidence="9">The sequence shown here is derived from an EMBL/GenBank/DDBJ whole genome shotgun (WGS) entry which is preliminary data.</text>
</comment>
<protein>
    <submittedName>
        <fullName evidence="9">Dipeptide transport system permease protein DppC</fullName>
    </submittedName>
</protein>
<keyword evidence="2" id="KW-0813">Transport</keyword>
<evidence type="ECO:0000256" key="5">
    <source>
        <dbReference type="ARBA" id="ARBA00022989"/>
    </source>
</evidence>
<comment type="subcellular location">
    <subcellularLocation>
        <location evidence="1">Cell membrane</location>
        <topology evidence="1">Multi-pass membrane protein</topology>
    </subcellularLocation>
</comment>
<dbReference type="GO" id="GO:0005886">
    <property type="term" value="C:plasma membrane"/>
    <property type="evidence" value="ECO:0007669"/>
    <property type="project" value="UniProtKB-SubCell"/>
</dbReference>
<evidence type="ECO:0000259" key="8">
    <source>
        <dbReference type="PROSITE" id="PS50928"/>
    </source>
</evidence>
<reference evidence="9" key="1">
    <citation type="submission" date="2019-08" db="EMBL/GenBank/DDBJ databases">
        <authorList>
            <person name="Kucharzyk K."/>
            <person name="Murdoch R.W."/>
            <person name="Higgins S."/>
            <person name="Loffler F."/>
        </authorList>
    </citation>
    <scope>NUCLEOTIDE SEQUENCE</scope>
</reference>
<proteinExistence type="predicted"/>
<dbReference type="Gene3D" id="1.10.3720.10">
    <property type="entry name" value="MetI-like"/>
    <property type="match status" value="1"/>
</dbReference>
<evidence type="ECO:0000256" key="6">
    <source>
        <dbReference type="ARBA" id="ARBA00023136"/>
    </source>
</evidence>
<dbReference type="PANTHER" id="PTHR43386:SF1">
    <property type="entry name" value="D,D-DIPEPTIDE TRANSPORT SYSTEM PERMEASE PROTEIN DDPC-RELATED"/>
    <property type="match status" value="1"/>
</dbReference>
<dbReference type="GO" id="GO:0055085">
    <property type="term" value="P:transmembrane transport"/>
    <property type="evidence" value="ECO:0007669"/>
    <property type="project" value="InterPro"/>
</dbReference>
<evidence type="ECO:0000313" key="9">
    <source>
        <dbReference type="EMBL" id="MPL88016.1"/>
    </source>
</evidence>
<feature type="transmembrane region" description="Helical" evidence="7">
    <location>
        <begin position="119"/>
        <end position="143"/>
    </location>
</feature>
<accession>A0A644V9H8</accession>
<dbReference type="Pfam" id="PF00528">
    <property type="entry name" value="BPD_transp_1"/>
    <property type="match status" value="1"/>
</dbReference>
<dbReference type="InterPro" id="IPR000515">
    <property type="entry name" value="MetI-like"/>
</dbReference>
<dbReference type="EMBL" id="VSSQ01000249">
    <property type="protein sequence ID" value="MPL88016.1"/>
    <property type="molecule type" value="Genomic_DNA"/>
</dbReference>
<feature type="domain" description="ABC transmembrane type-1" evidence="8">
    <location>
        <begin position="115"/>
        <end position="306"/>
    </location>
</feature>
<keyword evidence="4 7" id="KW-0812">Transmembrane</keyword>
<dbReference type="InterPro" id="IPR035906">
    <property type="entry name" value="MetI-like_sf"/>
</dbReference>
<gene>
    <name evidence="9" type="primary">dppC_8</name>
    <name evidence="9" type="ORF">SDC9_34029</name>
</gene>
<feature type="transmembrane region" description="Helical" evidence="7">
    <location>
        <begin position="164"/>
        <end position="189"/>
    </location>
</feature>
<keyword evidence="3" id="KW-1003">Cell membrane</keyword>
<dbReference type="PANTHER" id="PTHR43386">
    <property type="entry name" value="OLIGOPEPTIDE TRANSPORT SYSTEM PERMEASE PROTEIN APPC"/>
    <property type="match status" value="1"/>
</dbReference>
<dbReference type="InterPro" id="IPR050366">
    <property type="entry name" value="BP-dependent_transpt_permease"/>
</dbReference>
<dbReference type="PROSITE" id="PS50928">
    <property type="entry name" value="ABC_TM1"/>
    <property type="match status" value="1"/>
</dbReference>
<dbReference type="SUPFAM" id="SSF161098">
    <property type="entry name" value="MetI-like"/>
    <property type="match status" value="1"/>
</dbReference>
<keyword evidence="6 7" id="KW-0472">Membrane</keyword>
<evidence type="ECO:0000256" key="2">
    <source>
        <dbReference type="ARBA" id="ARBA00022448"/>
    </source>
</evidence>
<dbReference type="Pfam" id="PF12911">
    <property type="entry name" value="OppC_N"/>
    <property type="match status" value="1"/>
</dbReference>
<evidence type="ECO:0000256" key="1">
    <source>
        <dbReference type="ARBA" id="ARBA00004651"/>
    </source>
</evidence>